<feature type="domain" description="DUF4097" evidence="2">
    <location>
        <begin position="73"/>
        <end position="313"/>
    </location>
</feature>
<gene>
    <name evidence="3" type="ORF">J2Z34_000908</name>
</gene>
<keyword evidence="4" id="KW-1185">Reference proteome</keyword>
<dbReference type="EMBL" id="JAGGKC010000005">
    <property type="protein sequence ID" value="MBP1918436.1"/>
    <property type="molecule type" value="Genomic_DNA"/>
</dbReference>
<dbReference type="InterPro" id="IPR025164">
    <property type="entry name" value="Toastrack_DUF4097"/>
</dbReference>
<comment type="caution">
    <text evidence="3">The sequence shown here is derived from an EMBL/GenBank/DDBJ whole genome shotgun (WGS) entry which is preliminary data.</text>
</comment>
<evidence type="ECO:0000256" key="1">
    <source>
        <dbReference type="SAM" id="Phobius"/>
    </source>
</evidence>
<organism evidence="3 4">
    <name type="scientific">Youngiibacter multivorans</name>
    <dbReference type="NCBI Taxonomy" id="937251"/>
    <lineage>
        <taxon>Bacteria</taxon>
        <taxon>Bacillati</taxon>
        <taxon>Bacillota</taxon>
        <taxon>Clostridia</taxon>
        <taxon>Eubacteriales</taxon>
        <taxon>Clostridiaceae</taxon>
        <taxon>Youngiibacter</taxon>
    </lineage>
</organism>
<keyword evidence="1" id="KW-0472">Membrane</keyword>
<proteinExistence type="predicted"/>
<accession>A0ABS4G1M5</accession>
<feature type="transmembrane region" description="Helical" evidence="1">
    <location>
        <begin position="7"/>
        <end position="27"/>
    </location>
</feature>
<sequence>MDTFKKIILVCLVVASVSFGIGAWIFYESGFSINEFGSQIAKFLESGNLPIIGDNTLTQEFSRTYTFSVDDAKEISVDTTIGDVTVISHDGDEVVVDITGRVSSGYRGTLETAYSRDGKVTVEVLKDSSLSGLLGQNEAKIVISIPHTALEAMSVASVSGEVDMDGIEAGSLKVRTVSGGIELTGIEAGKLDAGSVSGSIAADGTFGRDGSDISTTSGRVELIGIEGRFAVDTVSGEIVIDSAEVNGGEIVTVSGSITLELPEGQFSYDLSSVSSKIRVSRNGSLVESTGSSKEINGTAPLYKVKSVSGGISISQ</sequence>
<dbReference type="RefSeq" id="WP_209458667.1">
    <property type="nucleotide sequence ID" value="NZ_JAGGKC010000005.1"/>
</dbReference>
<protein>
    <submittedName>
        <fullName evidence="3">DUF4097 and DUF4098 domain-containing protein YvlB</fullName>
    </submittedName>
</protein>
<evidence type="ECO:0000313" key="4">
    <source>
        <dbReference type="Proteomes" id="UP001519271"/>
    </source>
</evidence>
<keyword evidence="1" id="KW-1133">Transmembrane helix</keyword>
<evidence type="ECO:0000313" key="3">
    <source>
        <dbReference type="EMBL" id="MBP1918436.1"/>
    </source>
</evidence>
<dbReference type="Proteomes" id="UP001519271">
    <property type="component" value="Unassembled WGS sequence"/>
</dbReference>
<keyword evidence="1" id="KW-0812">Transmembrane</keyword>
<dbReference type="Pfam" id="PF13349">
    <property type="entry name" value="DUF4097"/>
    <property type="match status" value="1"/>
</dbReference>
<evidence type="ECO:0000259" key="2">
    <source>
        <dbReference type="Pfam" id="PF13349"/>
    </source>
</evidence>
<reference evidence="3 4" key="1">
    <citation type="submission" date="2021-03" db="EMBL/GenBank/DDBJ databases">
        <title>Genomic Encyclopedia of Type Strains, Phase IV (KMG-IV): sequencing the most valuable type-strain genomes for metagenomic binning, comparative biology and taxonomic classification.</title>
        <authorList>
            <person name="Goeker M."/>
        </authorList>
    </citation>
    <scope>NUCLEOTIDE SEQUENCE [LARGE SCALE GENOMIC DNA]</scope>
    <source>
        <strain evidence="3 4">DSM 6139</strain>
    </source>
</reference>
<name>A0ABS4G1M5_9CLOT</name>